<evidence type="ECO:0000313" key="2">
    <source>
        <dbReference type="Proteomes" id="UP000886595"/>
    </source>
</evidence>
<name>A0A8X8B077_BRACI</name>
<evidence type="ECO:0000313" key="1">
    <source>
        <dbReference type="EMBL" id="KAG2316883.1"/>
    </source>
</evidence>
<dbReference type="OrthoDB" id="735913at2759"/>
<comment type="caution">
    <text evidence="1">The sequence shown here is derived from an EMBL/GenBank/DDBJ whole genome shotgun (WGS) entry which is preliminary data.</text>
</comment>
<protein>
    <submittedName>
        <fullName evidence="1">Uncharacterized protein</fullName>
    </submittedName>
</protein>
<reference evidence="1 2" key="1">
    <citation type="submission" date="2020-02" db="EMBL/GenBank/DDBJ databases">
        <authorList>
            <person name="Ma Q."/>
            <person name="Huang Y."/>
            <person name="Song X."/>
            <person name="Pei D."/>
        </authorList>
    </citation>
    <scope>NUCLEOTIDE SEQUENCE [LARGE SCALE GENOMIC DNA]</scope>
    <source>
        <strain evidence="1">Sxm20200214</strain>
        <tissue evidence="1">Leaf</tissue>
    </source>
</reference>
<keyword evidence="2" id="KW-1185">Reference proteome</keyword>
<proteinExistence type="predicted"/>
<organism evidence="1 2">
    <name type="scientific">Brassica carinata</name>
    <name type="common">Ethiopian mustard</name>
    <name type="synonym">Abyssinian cabbage</name>
    <dbReference type="NCBI Taxonomy" id="52824"/>
    <lineage>
        <taxon>Eukaryota</taxon>
        <taxon>Viridiplantae</taxon>
        <taxon>Streptophyta</taxon>
        <taxon>Embryophyta</taxon>
        <taxon>Tracheophyta</taxon>
        <taxon>Spermatophyta</taxon>
        <taxon>Magnoliopsida</taxon>
        <taxon>eudicotyledons</taxon>
        <taxon>Gunneridae</taxon>
        <taxon>Pentapetalae</taxon>
        <taxon>rosids</taxon>
        <taxon>malvids</taxon>
        <taxon>Brassicales</taxon>
        <taxon>Brassicaceae</taxon>
        <taxon>Brassiceae</taxon>
        <taxon>Brassica</taxon>
    </lineage>
</organism>
<dbReference type="PANTHER" id="PTHR36067:SF3">
    <property type="entry name" value="(RAPE) HYPOTHETICAL PROTEIN"/>
    <property type="match status" value="1"/>
</dbReference>
<sequence>MSDIAMLVVEEYERRVKQPEDSKVAMVDFDWWKKFPGKMMTIGGVNEKKIESFMKKFEAKSQFAIAISHGVFSA</sequence>
<dbReference type="EMBL" id="JAAMPC010000004">
    <property type="protein sequence ID" value="KAG2316883.1"/>
    <property type="molecule type" value="Genomic_DNA"/>
</dbReference>
<dbReference type="PANTHER" id="PTHR36067">
    <property type="entry name" value="EXPRESSED PROTEIN"/>
    <property type="match status" value="1"/>
</dbReference>
<dbReference type="Proteomes" id="UP000886595">
    <property type="component" value="Unassembled WGS sequence"/>
</dbReference>
<gene>
    <name evidence="1" type="ORF">Bca52824_020005</name>
</gene>
<accession>A0A8X8B077</accession>
<dbReference type="AlphaFoldDB" id="A0A8X8B077"/>